<evidence type="ECO:0000313" key="7">
    <source>
        <dbReference type="EMBL" id="OBT93117.1"/>
    </source>
</evidence>
<gene>
    <name evidence="7" type="ORF">VE01_09205</name>
</gene>
<protein>
    <recommendedName>
        <fullName evidence="9">Glycosyl hydrolase family 32 N-terminal domain-containing protein</fullName>
    </recommendedName>
</protein>
<evidence type="ECO:0000259" key="6">
    <source>
        <dbReference type="Pfam" id="PF08244"/>
    </source>
</evidence>
<evidence type="ECO:0000256" key="3">
    <source>
        <dbReference type="ARBA" id="ARBA00023295"/>
    </source>
</evidence>
<organism evidence="7 8">
    <name type="scientific">Pseudogymnoascus verrucosus</name>
    <dbReference type="NCBI Taxonomy" id="342668"/>
    <lineage>
        <taxon>Eukaryota</taxon>
        <taxon>Fungi</taxon>
        <taxon>Dikarya</taxon>
        <taxon>Ascomycota</taxon>
        <taxon>Pezizomycotina</taxon>
        <taxon>Leotiomycetes</taxon>
        <taxon>Thelebolales</taxon>
        <taxon>Thelebolaceae</taxon>
        <taxon>Pseudogymnoascus</taxon>
    </lineage>
</organism>
<reference evidence="8" key="2">
    <citation type="journal article" date="2018" name="Nat. Commun.">
        <title>Extreme sensitivity to ultraviolet light in the fungal pathogen causing white-nose syndrome of bats.</title>
        <authorList>
            <person name="Palmer J.M."/>
            <person name="Drees K.P."/>
            <person name="Foster J.T."/>
            <person name="Lindner D.L."/>
        </authorList>
    </citation>
    <scope>NUCLEOTIDE SEQUENCE [LARGE SCALE GENOMIC DNA]</scope>
    <source>
        <strain evidence="8">UAMH 10579</strain>
    </source>
</reference>
<feature type="domain" description="Glycosyl hydrolase family 32 N-terminal" evidence="5">
    <location>
        <begin position="34"/>
        <end position="376"/>
    </location>
</feature>
<dbReference type="GO" id="GO:0005987">
    <property type="term" value="P:sucrose catabolic process"/>
    <property type="evidence" value="ECO:0007669"/>
    <property type="project" value="TreeGrafter"/>
</dbReference>
<dbReference type="SUPFAM" id="SSF49899">
    <property type="entry name" value="Concanavalin A-like lectins/glucanases"/>
    <property type="match status" value="1"/>
</dbReference>
<evidence type="ECO:0000259" key="5">
    <source>
        <dbReference type="Pfam" id="PF00251"/>
    </source>
</evidence>
<evidence type="ECO:0000256" key="4">
    <source>
        <dbReference type="RuleBase" id="RU362110"/>
    </source>
</evidence>
<dbReference type="Proteomes" id="UP000091956">
    <property type="component" value="Unassembled WGS sequence"/>
</dbReference>
<dbReference type="PANTHER" id="PTHR42800">
    <property type="entry name" value="EXOINULINASE INUD (AFU_ORTHOLOGUE AFUA_5G00480)"/>
    <property type="match status" value="1"/>
</dbReference>
<evidence type="ECO:0000256" key="2">
    <source>
        <dbReference type="ARBA" id="ARBA00022801"/>
    </source>
</evidence>
<dbReference type="OrthoDB" id="202537at2759"/>
<dbReference type="InterPro" id="IPR023296">
    <property type="entry name" value="Glyco_hydro_beta-prop_sf"/>
</dbReference>
<dbReference type="Gene3D" id="2.115.10.20">
    <property type="entry name" value="Glycosyl hydrolase domain, family 43"/>
    <property type="match status" value="1"/>
</dbReference>
<dbReference type="InterPro" id="IPR013320">
    <property type="entry name" value="ConA-like_dom_sf"/>
</dbReference>
<proteinExistence type="inferred from homology"/>
<keyword evidence="2 4" id="KW-0378">Hydrolase</keyword>
<dbReference type="InterPro" id="IPR001362">
    <property type="entry name" value="Glyco_hydro_32"/>
</dbReference>
<dbReference type="Pfam" id="PF08244">
    <property type="entry name" value="Glyco_hydro_32C"/>
    <property type="match status" value="1"/>
</dbReference>
<dbReference type="GO" id="GO:0005737">
    <property type="term" value="C:cytoplasm"/>
    <property type="evidence" value="ECO:0007669"/>
    <property type="project" value="TreeGrafter"/>
</dbReference>
<evidence type="ECO:0000313" key="8">
    <source>
        <dbReference type="Proteomes" id="UP000091956"/>
    </source>
</evidence>
<accession>A0A1B8GBG2</accession>
<dbReference type="GO" id="GO:0004575">
    <property type="term" value="F:sucrose alpha-glucosidase activity"/>
    <property type="evidence" value="ECO:0007669"/>
    <property type="project" value="TreeGrafter"/>
</dbReference>
<name>A0A1B8GBG2_9PEZI</name>
<dbReference type="SUPFAM" id="SSF75005">
    <property type="entry name" value="Arabinanase/levansucrase/invertase"/>
    <property type="match status" value="1"/>
</dbReference>
<dbReference type="InterPro" id="IPR013189">
    <property type="entry name" value="Glyco_hydro_32_C"/>
</dbReference>
<dbReference type="AlphaFoldDB" id="A0A1B8GBG2"/>
<evidence type="ECO:0000256" key="1">
    <source>
        <dbReference type="ARBA" id="ARBA00009902"/>
    </source>
</evidence>
<comment type="similarity">
    <text evidence="1 4">Belongs to the glycosyl hydrolase 32 family.</text>
</comment>
<keyword evidence="8" id="KW-1185">Reference proteome</keyword>
<dbReference type="Pfam" id="PF00251">
    <property type="entry name" value="Glyco_hydro_32N"/>
    <property type="match status" value="1"/>
</dbReference>
<dbReference type="STRING" id="342668.A0A1B8GBG2"/>
<reference evidence="7 8" key="1">
    <citation type="submission" date="2016-03" db="EMBL/GenBank/DDBJ databases">
        <title>Comparative genomics of Pseudogymnoascus destructans, the fungus causing white-nose syndrome of bats.</title>
        <authorList>
            <person name="Palmer J.M."/>
            <person name="Drees K.P."/>
            <person name="Foster J.T."/>
            <person name="Lindner D.L."/>
        </authorList>
    </citation>
    <scope>NUCLEOTIDE SEQUENCE [LARGE SCALE GENOMIC DNA]</scope>
    <source>
        <strain evidence="7 8">UAMH 10579</strain>
    </source>
</reference>
<dbReference type="RefSeq" id="XP_018126850.1">
    <property type="nucleotide sequence ID" value="XM_018278621.2"/>
</dbReference>
<dbReference type="InterPro" id="IPR013148">
    <property type="entry name" value="Glyco_hydro_32_N"/>
</dbReference>
<dbReference type="Gene3D" id="2.60.120.560">
    <property type="entry name" value="Exo-inulinase, domain 1"/>
    <property type="match status" value="1"/>
</dbReference>
<dbReference type="PANTHER" id="PTHR42800:SF3">
    <property type="entry name" value="GLYCOSYL HYDROLASE FAMILY 32 N-TERMINAL DOMAIN-CONTAINING PROTEIN"/>
    <property type="match status" value="1"/>
</dbReference>
<keyword evidence="3 4" id="KW-0326">Glycosidase</keyword>
<feature type="domain" description="Glycosyl hydrolase family 32 C-terminal" evidence="6">
    <location>
        <begin position="444"/>
        <end position="592"/>
    </location>
</feature>
<dbReference type="GeneID" id="28842591"/>
<dbReference type="CDD" id="cd18621">
    <property type="entry name" value="GH32_XdINV-like"/>
    <property type="match status" value="1"/>
</dbReference>
<dbReference type="SMART" id="SM00640">
    <property type="entry name" value="Glyco_32"/>
    <property type="match status" value="1"/>
</dbReference>
<evidence type="ECO:0008006" key="9">
    <source>
        <dbReference type="Google" id="ProtNLM"/>
    </source>
</evidence>
<sequence>MPQIQIEAKTANRILTNLQTVHYSRPTIHITAPCWINDPCAPGYDPGTGLYHVFFQCNPYGTEWGNMSWVHVTSKDLLTWNNMPTQPALSPGKGYDQDGVFTGCFAPVANANNKQLTVFYSSVFKLPFHWSTLPYPRNAAGLGIATSDDGGSTWAKSPDNPILNGEPQDVDVTGFRDPYIANWPALDRLRGKNGKSLYGLVSGGIAGLGPTTFLYEIQPEALGQWDYLGSLVDLSISYQPSEKWGGNYGINWECTNFMTLESNSVSREFLIIGAEGEVERDHINNSIFPAATSPRTVRQQVWMSGNLVKKGDNIKLQFKFGGILDHGSYYAANSFLDPLSNKQIVHGWIPEEDCTDEHARRKGWNGALSIPREVFLLSIPNVISALSSQISEITCVERQLEPNDSTTLHTLGIRPISEMSRLRDNCFWSYEKNETFLPRPNSIQHEHLAVTSTPTWELQATISVATGCETVGFHLRYSKDLSIRTTVFFSLLAETITVDRSASTSYKDINRFPEKGPFTLFKTRDPSTGEEEQERLRIRIISDGDILEVYANDRFALATMVYTCDYEGNNGIAAFATGLDNSAIFEKISLWDGLNGMEPLGQVQLKN</sequence>
<dbReference type="EMBL" id="KV460257">
    <property type="protein sequence ID" value="OBT93117.1"/>
    <property type="molecule type" value="Genomic_DNA"/>
</dbReference>